<protein>
    <submittedName>
        <fullName evidence="1">Uncharacterized protein</fullName>
    </submittedName>
</protein>
<organism evidence="1 2">
    <name type="scientific">Lentzea roselyniae</name>
    <dbReference type="NCBI Taxonomy" id="531940"/>
    <lineage>
        <taxon>Bacteria</taxon>
        <taxon>Bacillati</taxon>
        <taxon>Actinomycetota</taxon>
        <taxon>Actinomycetes</taxon>
        <taxon>Pseudonocardiales</taxon>
        <taxon>Pseudonocardiaceae</taxon>
        <taxon>Lentzea</taxon>
    </lineage>
</organism>
<sequence>MKLIRPTGVPALRHANSLRLMHEMDGLTITSPYTWKTLSDGGEADGYRETQIQARLPVWSVHRR</sequence>
<reference evidence="2" key="1">
    <citation type="journal article" date="2019" name="Int. J. Syst. Evol. Microbiol.">
        <title>The Global Catalogue of Microorganisms (GCM) 10K type strain sequencing project: providing services to taxonomists for standard genome sequencing and annotation.</title>
        <authorList>
            <consortium name="The Broad Institute Genomics Platform"/>
            <consortium name="The Broad Institute Genome Sequencing Center for Infectious Disease"/>
            <person name="Wu L."/>
            <person name="Ma J."/>
        </authorList>
    </citation>
    <scope>NUCLEOTIDE SEQUENCE [LARGE SCALE GENOMIC DNA]</scope>
    <source>
        <strain evidence="2">JCM 17494</strain>
    </source>
</reference>
<dbReference type="EMBL" id="BAABBE010000015">
    <property type="protein sequence ID" value="GAA3660172.1"/>
    <property type="molecule type" value="Genomic_DNA"/>
</dbReference>
<proteinExistence type="predicted"/>
<evidence type="ECO:0000313" key="2">
    <source>
        <dbReference type="Proteomes" id="UP001500711"/>
    </source>
</evidence>
<accession>A0ABP7BGJ3</accession>
<keyword evidence="2" id="KW-1185">Reference proteome</keyword>
<name>A0ABP7BGJ3_9PSEU</name>
<dbReference type="Proteomes" id="UP001500711">
    <property type="component" value="Unassembled WGS sequence"/>
</dbReference>
<gene>
    <name evidence="1" type="ORF">GCM10022267_52990</name>
</gene>
<evidence type="ECO:0000313" key="1">
    <source>
        <dbReference type="EMBL" id="GAA3660172.1"/>
    </source>
</evidence>
<comment type="caution">
    <text evidence="1">The sequence shown here is derived from an EMBL/GenBank/DDBJ whole genome shotgun (WGS) entry which is preliminary data.</text>
</comment>